<dbReference type="InterPro" id="IPR018376">
    <property type="entry name" value="Enoyl-CoA_hyd/isom_CS"/>
</dbReference>
<dbReference type="SUPFAM" id="SSF52096">
    <property type="entry name" value="ClpP/crotonase"/>
    <property type="match status" value="1"/>
</dbReference>
<gene>
    <name evidence="3" type="ORF">FN976_09435</name>
</gene>
<accession>A0A562ZSX8</accession>
<dbReference type="PANTHER" id="PTHR11941">
    <property type="entry name" value="ENOYL-COA HYDRATASE-RELATED"/>
    <property type="match status" value="1"/>
</dbReference>
<dbReference type="RefSeq" id="WP_145892804.1">
    <property type="nucleotide sequence ID" value="NZ_VOBQ01000007.1"/>
</dbReference>
<sequence length="258" mass="27829">MFVGAVHLRIADGIASVTFDRPDSRNAMTWAMYEQLEAICRQLHEDESVRAVRFQGAGGAAFVSGTDIPQFQAFTSGDHGVAYEKRIDTVVELVETLPMPTLAVVQGAAVGGGFAIATACDFRIATPGSRFGVPIARTLGNCLSSANVTRLVAAVGRPMAQRMLLLGDLLNAEELLASGYLLQVVAPQDLEAAAKSVCDRVASLAPITQRVSKETLNRLLHSGVPDVDDLIRRAYDSEDFREGVQAFMKKRPPVWQGR</sequence>
<comment type="similarity">
    <text evidence="1 2">Belongs to the enoyl-CoA hydratase/isomerase family.</text>
</comment>
<dbReference type="InterPro" id="IPR001753">
    <property type="entry name" value="Enoyl-CoA_hydra/iso"/>
</dbReference>
<dbReference type="EC" id="4.2.1.17" evidence="3"/>
<dbReference type="Pfam" id="PF00378">
    <property type="entry name" value="ECH_1"/>
    <property type="match status" value="1"/>
</dbReference>
<keyword evidence="4" id="KW-1185">Reference proteome</keyword>
<dbReference type="OrthoDB" id="9148881at2"/>
<dbReference type="GO" id="GO:0004300">
    <property type="term" value="F:enoyl-CoA hydratase activity"/>
    <property type="evidence" value="ECO:0007669"/>
    <property type="project" value="UniProtKB-EC"/>
</dbReference>
<dbReference type="EMBL" id="VOBQ01000007">
    <property type="protein sequence ID" value="TWO71623.1"/>
    <property type="molecule type" value="Genomic_DNA"/>
</dbReference>
<dbReference type="Gene3D" id="3.90.226.10">
    <property type="entry name" value="2-enoyl-CoA Hydratase, Chain A, domain 1"/>
    <property type="match status" value="1"/>
</dbReference>
<comment type="caution">
    <text evidence="3">The sequence shown here is derived from an EMBL/GenBank/DDBJ whole genome shotgun (WGS) entry which is preliminary data.</text>
</comment>
<organism evidence="3 4">
    <name type="scientific">Caenimonas sedimenti</name>
    <dbReference type="NCBI Taxonomy" id="2596921"/>
    <lineage>
        <taxon>Bacteria</taxon>
        <taxon>Pseudomonadati</taxon>
        <taxon>Pseudomonadota</taxon>
        <taxon>Betaproteobacteria</taxon>
        <taxon>Burkholderiales</taxon>
        <taxon>Comamonadaceae</taxon>
        <taxon>Caenimonas</taxon>
    </lineage>
</organism>
<evidence type="ECO:0000256" key="1">
    <source>
        <dbReference type="ARBA" id="ARBA00005254"/>
    </source>
</evidence>
<evidence type="ECO:0000313" key="3">
    <source>
        <dbReference type="EMBL" id="TWO71623.1"/>
    </source>
</evidence>
<dbReference type="AlphaFoldDB" id="A0A562ZSX8"/>
<dbReference type="Proteomes" id="UP000318199">
    <property type="component" value="Unassembled WGS sequence"/>
</dbReference>
<reference evidence="3 4" key="1">
    <citation type="submission" date="2019-07" db="EMBL/GenBank/DDBJ databases">
        <title>Caenimonas sedimenti sp. nov., isolated from activated sludge.</title>
        <authorList>
            <person name="Xu J."/>
        </authorList>
    </citation>
    <scope>NUCLEOTIDE SEQUENCE [LARGE SCALE GENOMIC DNA]</scope>
    <source>
        <strain evidence="3 4">HX-9-20</strain>
    </source>
</reference>
<evidence type="ECO:0000256" key="2">
    <source>
        <dbReference type="RuleBase" id="RU003707"/>
    </source>
</evidence>
<dbReference type="InterPro" id="IPR029045">
    <property type="entry name" value="ClpP/crotonase-like_dom_sf"/>
</dbReference>
<protein>
    <submittedName>
        <fullName evidence="3">Enoyl-CoA hydratase</fullName>
        <ecNumber evidence="3">4.2.1.17</ecNumber>
    </submittedName>
</protein>
<evidence type="ECO:0000313" key="4">
    <source>
        <dbReference type="Proteomes" id="UP000318199"/>
    </source>
</evidence>
<dbReference type="CDD" id="cd06558">
    <property type="entry name" value="crotonase-like"/>
    <property type="match status" value="1"/>
</dbReference>
<dbReference type="GO" id="GO:0006635">
    <property type="term" value="P:fatty acid beta-oxidation"/>
    <property type="evidence" value="ECO:0007669"/>
    <property type="project" value="TreeGrafter"/>
</dbReference>
<dbReference type="PANTHER" id="PTHR11941:SF54">
    <property type="entry name" value="ENOYL-COA HYDRATASE, MITOCHONDRIAL"/>
    <property type="match status" value="1"/>
</dbReference>
<keyword evidence="3" id="KW-0456">Lyase</keyword>
<proteinExistence type="inferred from homology"/>
<dbReference type="NCBIfam" id="NF004796">
    <property type="entry name" value="PRK06144.1"/>
    <property type="match status" value="1"/>
</dbReference>
<dbReference type="PROSITE" id="PS00166">
    <property type="entry name" value="ENOYL_COA_HYDRATASE"/>
    <property type="match status" value="1"/>
</dbReference>
<name>A0A562ZSX8_9BURK</name>